<gene>
    <name evidence="1" type="ORF">GCM10023092_09950</name>
</gene>
<dbReference type="NCBIfam" id="NF033205">
    <property type="entry name" value="IPExxxVDY"/>
    <property type="match status" value="1"/>
</dbReference>
<sequence length="148" mass="17148">MAAAKKILKLDQFEIEDVFFENAALIGISSDKPIYSLCHFLNQAFSLDFERTTHLDVQIGKKNVTYSFAVYQSPVCGSAFVYTLYKLKVEDVLLLPSLKNIDYIWLITDDDPEERAMHYLKYLRQLPEVQFAGLLEKDKIKNIDYLIL</sequence>
<dbReference type="RefSeq" id="WP_344823349.1">
    <property type="nucleotide sequence ID" value="NZ_BAABEZ010000013.1"/>
</dbReference>
<organism evidence="1 2">
    <name type="scientific">Rurimicrobium arvi</name>
    <dbReference type="NCBI Taxonomy" id="2049916"/>
    <lineage>
        <taxon>Bacteria</taxon>
        <taxon>Pseudomonadati</taxon>
        <taxon>Bacteroidota</taxon>
        <taxon>Chitinophagia</taxon>
        <taxon>Chitinophagales</taxon>
        <taxon>Chitinophagaceae</taxon>
        <taxon>Rurimicrobium</taxon>
    </lineage>
</organism>
<proteinExistence type="predicted"/>
<keyword evidence="2" id="KW-1185">Reference proteome</keyword>
<evidence type="ECO:0008006" key="3">
    <source>
        <dbReference type="Google" id="ProtNLM"/>
    </source>
</evidence>
<accession>A0ABP8MJR6</accession>
<protein>
    <recommendedName>
        <fullName evidence="3">IPExxxVDY family protein</fullName>
    </recommendedName>
</protein>
<evidence type="ECO:0000313" key="2">
    <source>
        <dbReference type="Proteomes" id="UP001501410"/>
    </source>
</evidence>
<dbReference type="Proteomes" id="UP001501410">
    <property type="component" value="Unassembled WGS sequence"/>
</dbReference>
<name>A0ABP8MJR6_9BACT</name>
<dbReference type="InterPro" id="IPR047690">
    <property type="entry name" value="IPExxxVDY_fam"/>
</dbReference>
<evidence type="ECO:0000313" key="1">
    <source>
        <dbReference type="EMBL" id="GAA4451849.1"/>
    </source>
</evidence>
<comment type="caution">
    <text evidence="1">The sequence shown here is derived from an EMBL/GenBank/DDBJ whole genome shotgun (WGS) entry which is preliminary data.</text>
</comment>
<dbReference type="EMBL" id="BAABEZ010000013">
    <property type="protein sequence ID" value="GAA4451849.1"/>
    <property type="molecule type" value="Genomic_DNA"/>
</dbReference>
<reference evidence="2" key="1">
    <citation type="journal article" date="2019" name="Int. J. Syst. Evol. Microbiol.">
        <title>The Global Catalogue of Microorganisms (GCM) 10K type strain sequencing project: providing services to taxonomists for standard genome sequencing and annotation.</title>
        <authorList>
            <consortium name="The Broad Institute Genomics Platform"/>
            <consortium name="The Broad Institute Genome Sequencing Center for Infectious Disease"/>
            <person name="Wu L."/>
            <person name="Ma J."/>
        </authorList>
    </citation>
    <scope>NUCLEOTIDE SEQUENCE [LARGE SCALE GENOMIC DNA]</scope>
    <source>
        <strain evidence="2">JCM 31921</strain>
    </source>
</reference>